<dbReference type="PANTHER" id="PTHR12428">
    <property type="entry name" value="OXA1"/>
    <property type="match status" value="1"/>
</dbReference>
<proteinExistence type="inferred from homology"/>
<dbReference type="CDD" id="cd20070">
    <property type="entry name" value="5TM_YidC_Alb3"/>
    <property type="match status" value="1"/>
</dbReference>
<keyword evidence="4 9" id="KW-0812">Transmembrane</keyword>
<keyword evidence="8" id="KW-0143">Chaperone</keyword>
<dbReference type="EMBL" id="CEKZ01000027">
    <property type="protein sequence ID" value="CEP41758.1"/>
    <property type="molecule type" value="Genomic_DNA"/>
</dbReference>
<dbReference type="InterPro" id="IPR028055">
    <property type="entry name" value="YidC/Oxa/ALB_C"/>
</dbReference>
<dbReference type="PANTHER" id="PTHR12428:SF65">
    <property type="entry name" value="CYTOCHROME C OXIDASE ASSEMBLY PROTEIN COX18, MITOCHONDRIAL"/>
    <property type="match status" value="1"/>
</dbReference>
<keyword evidence="5" id="KW-0653">Protein transport</keyword>
<reference evidence="12 13" key="1">
    <citation type="submission" date="2015-01" db="EMBL/GenBank/DDBJ databases">
        <authorList>
            <person name="Aslett A.Martin."/>
            <person name="De Silva Nishadi"/>
        </authorList>
    </citation>
    <scope>NUCLEOTIDE SEQUENCE [LARGE SCALE GENOMIC DNA]</scope>
    <source>
        <strain evidence="12 13">R28058</strain>
    </source>
</reference>
<dbReference type="Proteomes" id="UP000049127">
    <property type="component" value="Unassembled WGS sequence"/>
</dbReference>
<evidence type="ECO:0000256" key="2">
    <source>
        <dbReference type="ARBA" id="ARBA00022448"/>
    </source>
</evidence>
<dbReference type="RefSeq" id="WP_055343252.1">
    <property type="nucleotide sequence ID" value="NZ_CEKZ01000027.1"/>
</dbReference>
<dbReference type="InterPro" id="IPR001708">
    <property type="entry name" value="YidC/ALB3/OXA1/COX18"/>
</dbReference>
<name>A0A0C7LF73_PARSO</name>
<evidence type="ECO:0000313" key="12">
    <source>
        <dbReference type="EMBL" id="CEP41758.1"/>
    </source>
</evidence>
<evidence type="ECO:0000256" key="4">
    <source>
        <dbReference type="ARBA" id="ARBA00022692"/>
    </source>
</evidence>
<evidence type="ECO:0000256" key="1">
    <source>
        <dbReference type="ARBA" id="ARBA00004651"/>
    </source>
</evidence>
<feature type="transmembrane region" description="Helical" evidence="10">
    <location>
        <begin position="160"/>
        <end position="179"/>
    </location>
</feature>
<keyword evidence="3" id="KW-1003">Cell membrane</keyword>
<dbReference type="Pfam" id="PF02096">
    <property type="entry name" value="60KD_IMP"/>
    <property type="match status" value="1"/>
</dbReference>
<dbReference type="NCBIfam" id="TIGR03592">
    <property type="entry name" value="yidC_oxa1_cterm"/>
    <property type="match status" value="1"/>
</dbReference>
<sequence length="216" mass="24547">MNFISSILQDLLSTLFSFTGDLGVAIVVVTLMVKLILMPLSMKQKFSMRKQQDMADKMSKLKDKYKNNPNELEKQMQLHATESMKSMLGCSTLLLQMPIIFALYRTFSSMPKDFSSSIVPWINNLSMSDNLFIIPCIYTLIMLAPNLISYIPYFKTSSQVALNKHMAIITVVMSFILTARTPVALGLYFITSGVYALIEDICFRIYFKSKNKLALE</sequence>
<dbReference type="GO" id="GO:0051205">
    <property type="term" value="P:protein insertion into membrane"/>
    <property type="evidence" value="ECO:0007669"/>
    <property type="project" value="TreeGrafter"/>
</dbReference>
<evidence type="ECO:0000256" key="3">
    <source>
        <dbReference type="ARBA" id="ARBA00022475"/>
    </source>
</evidence>
<protein>
    <submittedName>
        <fullName evidence="12">Membrane protein</fullName>
    </submittedName>
</protein>
<evidence type="ECO:0000256" key="7">
    <source>
        <dbReference type="ARBA" id="ARBA00023136"/>
    </source>
</evidence>
<evidence type="ECO:0000259" key="11">
    <source>
        <dbReference type="Pfam" id="PF02096"/>
    </source>
</evidence>
<dbReference type="OrthoDB" id="2380676at2"/>
<feature type="transmembrane region" description="Helical" evidence="10">
    <location>
        <begin position="22"/>
        <end position="40"/>
    </location>
</feature>
<feature type="transmembrane region" description="Helical" evidence="10">
    <location>
        <begin position="185"/>
        <end position="207"/>
    </location>
</feature>
<dbReference type="GO" id="GO:0005886">
    <property type="term" value="C:plasma membrane"/>
    <property type="evidence" value="ECO:0007669"/>
    <property type="project" value="UniProtKB-SubCell"/>
</dbReference>
<feature type="domain" description="Membrane insertase YidC/Oxa/ALB C-terminal" evidence="11">
    <location>
        <begin position="23"/>
        <end position="201"/>
    </location>
</feature>
<evidence type="ECO:0000256" key="8">
    <source>
        <dbReference type="ARBA" id="ARBA00023186"/>
    </source>
</evidence>
<accession>A0A0C7LF73</accession>
<comment type="similarity">
    <text evidence="9">Belongs to the OXA1/ALB3/YidC family.</text>
</comment>
<evidence type="ECO:0000256" key="9">
    <source>
        <dbReference type="RuleBase" id="RU003945"/>
    </source>
</evidence>
<feature type="transmembrane region" description="Helical" evidence="10">
    <location>
        <begin position="127"/>
        <end position="148"/>
    </location>
</feature>
<dbReference type="AlphaFoldDB" id="A0A0C7LF73"/>
<evidence type="ECO:0000313" key="13">
    <source>
        <dbReference type="Proteomes" id="UP000049127"/>
    </source>
</evidence>
<gene>
    <name evidence="12" type="primary">yidC</name>
    <name evidence="12" type="ORF">R28058_32531</name>
</gene>
<dbReference type="InterPro" id="IPR047196">
    <property type="entry name" value="YidC_ALB_C"/>
</dbReference>
<keyword evidence="2" id="KW-0813">Transport</keyword>
<comment type="subcellular location">
    <subcellularLocation>
        <location evidence="1">Cell membrane</location>
        <topology evidence="1">Multi-pass membrane protein</topology>
    </subcellularLocation>
    <subcellularLocation>
        <location evidence="9">Membrane</location>
        <topology evidence="9">Multi-pass membrane protein</topology>
    </subcellularLocation>
</comment>
<keyword evidence="6 10" id="KW-1133">Transmembrane helix</keyword>
<dbReference type="GO" id="GO:0032977">
    <property type="term" value="F:membrane insertase activity"/>
    <property type="evidence" value="ECO:0007669"/>
    <property type="project" value="InterPro"/>
</dbReference>
<evidence type="ECO:0000256" key="5">
    <source>
        <dbReference type="ARBA" id="ARBA00022927"/>
    </source>
</evidence>
<feature type="transmembrane region" description="Helical" evidence="10">
    <location>
        <begin position="86"/>
        <end position="107"/>
    </location>
</feature>
<evidence type="ECO:0000256" key="6">
    <source>
        <dbReference type="ARBA" id="ARBA00022989"/>
    </source>
</evidence>
<organism evidence="12 13">
    <name type="scientific">Paraclostridium sordellii</name>
    <name type="common">Clostridium sordellii</name>
    <dbReference type="NCBI Taxonomy" id="1505"/>
    <lineage>
        <taxon>Bacteria</taxon>
        <taxon>Bacillati</taxon>
        <taxon>Bacillota</taxon>
        <taxon>Clostridia</taxon>
        <taxon>Peptostreptococcales</taxon>
        <taxon>Peptostreptococcaceae</taxon>
        <taxon>Paraclostridium</taxon>
    </lineage>
</organism>
<dbReference type="GO" id="GO:0015031">
    <property type="term" value="P:protein transport"/>
    <property type="evidence" value="ECO:0007669"/>
    <property type="project" value="UniProtKB-KW"/>
</dbReference>
<evidence type="ECO:0000256" key="10">
    <source>
        <dbReference type="SAM" id="Phobius"/>
    </source>
</evidence>
<keyword evidence="7 10" id="KW-0472">Membrane</keyword>